<proteinExistence type="predicted"/>
<feature type="compositionally biased region" description="Basic and acidic residues" evidence="1">
    <location>
        <begin position="164"/>
        <end position="173"/>
    </location>
</feature>
<evidence type="ECO:0000313" key="2">
    <source>
        <dbReference type="EMBL" id="RDY08270.1"/>
    </source>
</evidence>
<feature type="compositionally biased region" description="Polar residues" evidence="1">
    <location>
        <begin position="35"/>
        <end position="48"/>
    </location>
</feature>
<dbReference type="OrthoDB" id="1748617at2759"/>
<protein>
    <submittedName>
        <fullName evidence="2">Paired amphipathic helix protein Sin3-like 3</fullName>
    </submittedName>
</protein>
<dbReference type="STRING" id="157652.A0A371HZP8"/>
<feature type="compositionally biased region" description="Acidic residues" evidence="1">
    <location>
        <begin position="71"/>
        <end position="85"/>
    </location>
</feature>
<evidence type="ECO:0000256" key="1">
    <source>
        <dbReference type="SAM" id="MobiDB-lite"/>
    </source>
</evidence>
<feature type="region of interest" description="Disordered" evidence="1">
    <location>
        <begin position="29"/>
        <end position="86"/>
    </location>
</feature>
<gene>
    <name evidence="2" type="primary">SNL3</name>
    <name evidence="2" type="ORF">CR513_07514</name>
</gene>
<sequence length="237" mass="25930">MKLRYIFFVQGLTATPTRPGNVSVEGGLDIASSEGGDSTRPSTSTNGAITGGTKVHRYQEESVRPFKSEREEGELSPNEDLEEDNFAVYGGNGLDAVHKGKDGGVSRQYQNRHGEEVCGETRGENNADADDKGEESPHRSLEDSENAFENVDVSGSESADEHEDGEHDNKAETEGEAEGIADAHDVEGDGMSLPYSKRFLLSVKPLAKHVPPMLHEMDRNSRVFYGNDSFYVLLRVH</sequence>
<feature type="non-terminal residue" evidence="2">
    <location>
        <position position="237"/>
    </location>
</feature>
<reference evidence="2" key="1">
    <citation type="submission" date="2018-05" db="EMBL/GenBank/DDBJ databases">
        <title>Draft genome of Mucuna pruriens seed.</title>
        <authorList>
            <person name="Nnadi N.E."/>
            <person name="Vos R."/>
            <person name="Hasami M.H."/>
            <person name="Devisetty U.K."/>
            <person name="Aguiy J.C."/>
        </authorList>
    </citation>
    <scope>NUCLEOTIDE SEQUENCE [LARGE SCALE GENOMIC DNA]</scope>
    <source>
        <strain evidence="2">JCA_2017</strain>
    </source>
</reference>
<organism evidence="2 3">
    <name type="scientific">Mucuna pruriens</name>
    <name type="common">Velvet bean</name>
    <name type="synonym">Dolichos pruriens</name>
    <dbReference type="NCBI Taxonomy" id="157652"/>
    <lineage>
        <taxon>Eukaryota</taxon>
        <taxon>Viridiplantae</taxon>
        <taxon>Streptophyta</taxon>
        <taxon>Embryophyta</taxon>
        <taxon>Tracheophyta</taxon>
        <taxon>Spermatophyta</taxon>
        <taxon>Magnoliopsida</taxon>
        <taxon>eudicotyledons</taxon>
        <taxon>Gunneridae</taxon>
        <taxon>Pentapetalae</taxon>
        <taxon>rosids</taxon>
        <taxon>fabids</taxon>
        <taxon>Fabales</taxon>
        <taxon>Fabaceae</taxon>
        <taxon>Papilionoideae</taxon>
        <taxon>50 kb inversion clade</taxon>
        <taxon>NPAAA clade</taxon>
        <taxon>indigoferoid/millettioid clade</taxon>
        <taxon>Phaseoleae</taxon>
        <taxon>Mucuna</taxon>
    </lineage>
</organism>
<dbReference type="EMBL" id="QJKJ01001309">
    <property type="protein sequence ID" value="RDY08270.1"/>
    <property type="molecule type" value="Genomic_DNA"/>
</dbReference>
<dbReference type="AlphaFoldDB" id="A0A371HZP8"/>
<accession>A0A371HZP8</accession>
<name>A0A371HZP8_MUCPR</name>
<comment type="caution">
    <text evidence="2">The sequence shown here is derived from an EMBL/GenBank/DDBJ whole genome shotgun (WGS) entry which is preliminary data.</text>
</comment>
<feature type="compositionally biased region" description="Basic and acidic residues" evidence="1">
    <location>
        <begin position="57"/>
        <end position="70"/>
    </location>
</feature>
<feature type="region of interest" description="Disordered" evidence="1">
    <location>
        <begin position="98"/>
        <end position="176"/>
    </location>
</feature>
<keyword evidence="3" id="KW-1185">Reference proteome</keyword>
<feature type="compositionally biased region" description="Basic and acidic residues" evidence="1">
    <location>
        <begin position="112"/>
        <end position="125"/>
    </location>
</feature>
<evidence type="ECO:0000313" key="3">
    <source>
        <dbReference type="Proteomes" id="UP000257109"/>
    </source>
</evidence>
<dbReference type="Proteomes" id="UP000257109">
    <property type="component" value="Unassembled WGS sequence"/>
</dbReference>